<dbReference type="InterPro" id="IPR050436">
    <property type="entry name" value="IsdA"/>
</dbReference>
<gene>
    <name evidence="10" type="primary">isdC</name>
    <name evidence="10" type="ORF">RAK27_10425</name>
</gene>
<keyword evidence="7" id="KW-0812">Transmembrane</keyword>
<keyword evidence="2" id="KW-0964">Secreted</keyword>
<dbReference type="Proteomes" id="UP001290462">
    <property type="component" value="Unassembled WGS sequence"/>
</dbReference>
<dbReference type="InterPro" id="IPR006635">
    <property type="entry name" value="NEAT_dom"/>
</dbReference>
<dbReference type="PANTHER" id="PTHR37824:SF1">
    <property type="entry name" value="IRON-REGULATED SURFACE DETERMINANT PROTEIN C"/>
    <property type="match status" value="1"/>
</dbReference>
<name>A0AAW9K9X2_CARML</name>
<proteinExistence type="predicted"/>
<feature type="chain" id="PRO_5043611793" evidence="8">
    <location>
        <begin position="28"/>
        <end position="216"/>
    </location>
</feature>
<protein>
    <submittedName>
        <fullName evidence="10">Heme uptake protein IsdC</fullName>
    </submittedName>
</protein>
<evidence type="ECO:0000259" key="9">
    <source>
        <dbReference type="PROSITE" id="PS50978"/>
    </source>
</evidence>
<evidence type="ECO:0000256" key="2">
    <source>
        <dbReference type="ARBA" id="ARBA00022512"/>
    </source>
</evidence>
<keyword evidence="4" id="KW-0408">Iron</keyword>
<evidence type="ECO:0000256" key="4">
    <source>
        <dbReference type="ARBA" id="ARBA00023004"/>
    </source>
</evidence>
<dbReference type="Pfam" id="PF05031">
    <property type="entry name" value="NEAT"/>
    <property type="match status" value="1"/>
</dbReference>
<feature type="region of interest" description="Disordered" evidence="6">
    <location>
        <begin position="162"/>
        <end position="185"/>
    </location>
</feature>
<dbReference type="Gene3D" id="2.60.40.1850">
    <property type="match status" value="1"/>
</dbReference>
<evidence type="ECO:0000256" key="1">
    <source>
        <dbReference type="ARBA" id="ARBA00004168"/>
    </source>
</evidence>
<keyword evidence="5" id="KW-0572">Peptidoglycan-anchor</keyword>
<keyword evidence="2" id="KW-0134">Cell wall</keyword>
<dbReference type="GO" id="GO:0015886">
    <property type="term" value="P:heme transport"/>
    <property type="evidence" value="ECO:0007669"/>
    <property type="project" value="InterPro"/>
</dbReference>
<comment type="caution">
    <text evidence="10">The sequence shown here is derived from an EMBL/GenBank/DDBJ whole genome shotgun (WGS) entry which is preliminary data.</text>
</comment>
<evidence type="ECO:0000256" key="8">
    <source>
        <dbReference type="SAM" id="SignalP"/>
    </source>
</evidence>
<dbReference type="RefSeq" id="WP_010054622.1">
    <property type="nucleotide sequence ID" value="NZ_BJOJ01000054.1"/>
</dbReference>
<accession>A0AAW9K9X2</accession>
<feature type="transmembrane region" description="Helical" evidence="7">
    <location>
        <begin position="192"/>
        <end position="209"/>
    </location>
</feature>
<evidence type="ECO:0000256" key="5">
    <source>
        <dbReference type="ARBA" id="ARBA00023088"/>
    </source>
</evidence>
<evidence type="ECO:0000313" key="10">
    <source>
        <dbReference type="EMBL" id="MDZ5759073.1"/>
    </source>
</evidence>
<dbReference type="EMBL" id="JAVBVO010000003">
    <property type="protein sequence ID" value="MDZ5759073.1"/>
    <property type="molecule type" value="Genomic_DNA"/>
</dbReference>
<dbReference type="SMART" id="SM00725">
    <property type="entry name" value="NEAT"/>
    <property type="match status" value="1"/>
</dbReference>
<feature type="domain" description="NEAT" evidence="9">
    <location>
        <begin position="29"/>
        <end position="152"/>
    </location>
</feature>
<dbReference type="AlphaFoldDB" id="A0AAW9K9X2"/>
<sequence length="216" mass="23160">MNKVNLAWLAVFALLGSFFISPKVAFAALDDGTYSINYTVVQGDGGSASMANDYFDKPATLVVANGQSSIQLQLNHSKWITGLWVDAGNGLQSEQIISTDDSLDTRKVSFQTGDLSAPIAAKIKVDIENSDLSYHHEYKINLSFDLQSASLIAGSAVEKTTETQGDVKAPEVAGASTTEKVPNPKSGDQTPIYLYSLLFIGALGSLFVFRKTAKVK</sequence>
<dbReference type="InterPro" id="IPR017502">
    <property type="entry name" value="Sortase_SrtB_target"/>
</dbReference>
<dbReference type="GO" id="GO:0009274">
    <property type="term" value="C:peptidoglycan-based cell wall"/>
    <property type="evidence" value="ECO:0007669"/>
    <property type="project" value="InterPro"/>
</dbReference>
<comment type="subcellular location">
    <subcellularLocation>
        <location evidence="1">Secreted</location>
        <location evidence="1">Cell wall</location>
        <topology evidence="1">Peptidoglycan-anchor</topology>
    </subcellularLocation>
</comment>
<keyword evidence="7" id="KW-0472">Membrane</keyword>
<keyword evidence="3 8" id="KW-0732">Signal</keyword>
<dbReference type="NCBIfam" id="TIGR03063">
    <property type="entry name" value="srtB_target"/>
    <property type="match status" value="1"/>
</dbReference>
<feature type="signal peptide" evidence="8">
    <location>
        <begin position="1"/>
        <end position="27"/>
    </location>
</feature>
<dbReference type="NCBIfam" id="TIGR03656">
    <property type="entry name" value="IsdC"/>
    <property type="match status" value="1"/>
</dbReference>
<dbReference type="PROSITE" id="PS50978">
    <property type="entry name" value="NEAT"/>
    <property type="match status" value="1"/>
</dbReference>
<dbReference type="InterPro" id="IPR037250">
    <property type="entry name" value="NEAT_dom_sf"/>
</dbReference>
<reference evidence="10" key="1">
    <citation type="submission" date="2023-08" db="EMBL/GenBank/DDBJ databases">
        <title>Genomic characterization of piscicolin 126 produced by Carnobacterium maltaromaticum CM22 strain isolated from salmon (Salmo salar).</title>
        <authorList>
            <person name="Gonzalez-Gragera E."/>
            <person name="Garcia-Lopez J.D."/>
            <person name="Teso-Perez C."/>
            <person name="Gimenez-Hernandez I."/>
            <person name="Peralta-Sanchez J.M."/>
            <person name="Valdivia E."/>
            <person name="Montalban-Lopez M."/>
            <person name="Martin-Platero A.M."/>
            <person name="Banos A."/>
            <person name="Martinez-Bueno M."/>
        </authorList>
    </citation>
    <scope>NUCLEOTIDE SEQUENCE</scope>
    <source>
        <strain evidence="10">CM22</strain>
    </source>
</reference>
<evidence type="ECO:0000313" key="11">
    <source>
        <dbReference type="Proteomes" id="UP001290462"/>
    </source>
</evidence>
<dbReference type="SUPFAM" id="SSF158911">
    <property type="entry name" value="NEAT domain-like"/>
    <property type="match status" value="1"/>
</dbReference>
<evidence type="ECO:0000256" key="3">
    <source>
        <dbReference type="ARBA" id="ARBA00022729"/>
    </source>
</evidence>
<dbReference type="PANTHER" id="PTHR37824">
    <property type="entry name" value="IRON-REGULATED SURFACE DETERMINANT PROTEIN C"/>
    <property type="match status" value="1"/>
</dbReference>
<dbReference type="GO" id="GO:0030492">
    <property type="term" value="F:hemoglobin binding"/>
    <property type="evidence" value="ECO:0007669"/>
    <property type="project" value="InterPro"/>
</dbReference>
<dbReference type="CDD" id="cd06920">
    <property type="entry name" value="NEAT"/>
    <property type="match status" value="1"/>
</dbReference>
<keyword evidence="7" id="KW-1133">Transmembrane helix</keyword>
<dbReference type="InterPro" id="IPR019909">
    <property type="entry name" value="Haem_uptake_protein_IsdC"/>
</dbReference>
<organism evidence="10 11">
    <name type="scientific">Carnobacterium maltaromaticum</name>
    <name type="common">Carnobacterium piscicola</name>
    <dbReference type="NCBI Taxonomy" id="2751"/>
    <lineage>
        <taxon>Bacteria</taxon>
        <taxon>Bacillati</taxon>
        <taxon>Bacillota</taxon>
        <taxon>Bacilli</taxon>
        <taxon>Lactobacillales</taxon>
        <taxon>Carnobacteriaceae</taxon>
        <taxon>Carnobacterium</taxon>
    </lineage>
</organism>
<evidence type="ECO:0000256" key="6">
    <source>
        <dbReference type="SAM" id="MobiDB-lite"/>
    </source>
</evidence>
<evidence type="ECO:0000256" key="7">
    <source>
        <dbReference type="SAM" id="Phobius"/>
    </source>
</evidence>